<reference evidence="1 2" key="1">
    <citation type="submission" date="2022-04" db="EMBL/GenBank/DDBJ databases">
        <title>Leucobacter sp. isolated from rhizosphere of onion.</title>
        <authorList>
            <person name="Won M."/>
            <person name="Lee C.-M."/>
            <person name="Woen H.-Y."/>
            <person name="Kwon S.-W."/>
        </authorList>
    </citation>
    <scope>NUCLEOTIDE SEQUENCE [LARGE SCALE GENOMIC DNA]</scope>
    <source>
        <strain evidence="1 2">H25R-14</strain>
    </source>
</reference>
<dbReference type="Proteomes" id="UP000831775">
    <property type="component" value="Chromosome"/>
</dbReference>
<gene>
    <name evidence="1" type="ORF">MUN76_10300</name>
</gene>
<protein>
    <recommendedName>
        <fullName evidence="3">DUF4276 family protein</fullName>
    </recommendedName>
</protein>
<name>A0ABY4FT26_9MICO</name>
<dbReference type="RefSeq" id="WP_244684455.1">
    <property type="nucleotide sequence ID" value="NZ_CP095043.1"/>
</dbReference>
<organism evidence="1 2">
    <name type="scientific">Leucobacter rhizosphaerae</name>
    <dbReference type="NCBI Taxonomy" id="2932245"/>
    <lineage>
        <taxon>Bacteria</taxon>
        <taxon>Bacillati</taxon>
        <taxon>Actinomycetota</taxon>
        <taxon>Actinomycetes</taxon>
        <taxon>Micrococcales</taxon>
        <taxon>Microbacteriaceae</taxon>
        <taxon>Leucobacter</taxon>
    </lineage>
</organism>
<dbReference type="EMBL" id="CP095043">
    <property type="protein sequence ID" value="UOQ59443.1"/>
    <property type="molecule type" value="Genomic_DNA"/>
</dbReference>
<evidence type="ECO:0000313" key="2">
    <source>
        <dbReference type="Proteomes" id="UP000831775"/>
    </source>
</evidence>
<proteinExistence type="predicted"/>
<evidence type="ECO:0008006" key="3">
    <source>
        <dbReference type="Google" id="ProtNLM"/>
    </source>
</evidence>
<keyword evidence="2" id="KW-1185">Reference proteome</keyword>
<evidence type="ECO:0000313" key="1">
    <source>
        <dbReference type="EMBL" id="UOQ59443.1"/>
    </source>
</evidence>
<sequence>MRVNVVVEGASDKGAAEAIVREAGHEIQKIIDKGGKTRLDPLLANYNQAARRTPWIVFRDTDSQCPVELRKSLLLPVGELSPYFHLRLAHSMTEAWLMADTEGFAQHFQVSKGKVTVDPESLPHAKHEILRLCMQSKSRAIREGMTAGNQETGPLYVSMLNDFARNHWSVASASKQSGSLRRAVARITAIA</sequence>
<accession>A0ABY4FT26</accession>